<reference evidence="3" key="1">
    <citation type="journal article" date="2019" name="Int. J. Syst. Evol. Microbiol.">
        <title>The Global Catalogue of Microorganisms (GCM) 10K type strain sequencing project: providing services to taxonomists for standard genome sequencing and annotation.</title>
        <authorList>
            <consortium name="The Broad Institute Genomics Platform"/>
            <consortium name="The Broad Institute Genome Sequencing Center for Infectious Disease"/>
            <person name="Wu L."/>
            <person name="Ma J."/>
        </authorList>
    </citation>
    <scope>NUCLEOTIDE SEQUENCE [LARGE SCALE GENOMIC DNA]</scope>
    <source>
        <strain evidence="3">CGMCC 4.7152</strain>
    </source>
</reference>
<dbReference type="EMBL" id="JBHSIU010000119">
    <property type="protein sequence ID" value="MFC5007266.1"/>
    <property type="molecule type" value="Genomic_DNA"/>
</dbReference>
<dbReference type="PANTHER" id="PTHR33169:SF14">
    <property type="entry name" value="TRANSCRIPTIONAL REGULATOR RV3488"/>
    <property type="match status" value="1"/>
</dbReference>
<dbReference type="SUPFAM" id="SSF46785">
    <property type="entry name" value="Winged helix' DNA-binding domain"/>
    <property type="match status" value="1"/>
</dbReference>
<evidence type="ECO:0000259" key="1">
    <source>
        <dbReference type="Pfam" id="PF03551"/>
    </source>
</evidence>
<evidence type="ECO:0000313" key="3">
    <source>
        <dbReference type="Proteomes" id="UP001595912"/>
    </source>
</evidence>
<comment type="caution">
    <text evidence="2">The sequence shown here is derived from an EMBL/GenBank/DDBJ whole genome shotgun (WGS) entry which is preliminary data.</text>
</comment>
<gene>
    <name evidence="2" type="ORF">ACFPIJ_56845</name>
</gene>
<dbReference type="InterPro" id="IPR052509">
    <property type="entry name" value="Metal_resp_DNA-bind_regulator"/>
</dbReference>
<dbReference type="InterPro" id="IPR005149">
    <property type="entry name" value="Tscrpt_reg_PadR_N"/>
</dbReference>
<feature type="domain" description="Transcription regulator PadR N-terminal" evidence="1">
    <location>
        <begin position="13"/>
        <end position="87"/>
    </location>
</feature>
<name>A0ABV9WHT0_9ACTN</name>
<proteinExistence type="predicted"/>
<organism evidence="2 3">
    <name type="scientific">Dactylosporangium cerinum</name>
    <dbReference type="NCBI Taxonomy" id="1434730"/>
    <lineage>
        <taxon>Bacteria</taxon>
        <taxon>Bacillati</taxon>
        <taxon>Actinomycetota</taxon>
        <taxon>Actinomycetes</taxon>
        <taxon>Micromonosporales</taxon>
        <taxon>Micromonosporaceae</taxon>
        <taxon>Dactylosporangium</taxon>
    </lineage>
</organism>
<dbReference type="InterPro" id="IPR036390">
    <property type="entry name" value="WH_DNA-bd_sf"/>
</dbReference>
<sequence length="197" mass="21800">MQKADRDTAALCVLGLLKTGPRHPYEMHIMIVRTHKTFVSGLPRSIYHAAQRLLAAAHIRVAATTRDGVRPERTVYELTDSGEQRLRNWVLLLLGEPDANSSLFVPALTFAGVLTPGEVAAALRDRRAELARREEAATSVPPELPRILVLEAEYEAARLRAETEWVGRVIDDLDAGVLHWPADLTALADIEALIKED</sequence>
<dbReference type="Pfam" id="PF03551">
    <property type="entry name" value="PadR"/>
    <property type="match status" value="1"/>
</dbReference>
<evidence type="ECO:0000313" key="2">
    <source>
        <dbReference type="EMBL" id="MFC5007266.1"/>
    </source>
</evidence>
<dbReference type="Gene3D" id="1.10.10.10">
    <property type="entry name" value="Winged helix-like DNA-binding domain superfamily/Winged helix DNA-binding domain"/>
    <property type="match status" value="1"/>
</dbReference>
<dbReference type="PANTHER" id="PTHR33169">
    <property type="entry name" value="PADR-FAMILY TRANSCRIPTIONAL REGULATOR"/>
    <property type="match status" value="1"/>
</dbReference>
<dbReference type="RefSeq" id="WP_380127912.1">
    <property type="nucleotide sequence ID" value="NZ_JBHSIU010000119.1"/>
</dbReference>
<accession>A0ABV9WHT0</accession>
<keyword evidence="3" id="KW-1185">Reference proteome</keyword>
<protein>
    <submittedName>
        <fullName evidence="2">PadR family transcriptional regulator</fullName>
    </submittedName>
</protein>
<dbReference type="Proteomes" id="UP001595912">
    <property type="component" value="Unassembled WGS sequence"/>
</dbReference>
<dbReference type="InterPro" id="IPR036388">
    <property type="entry name" value="WH-like_DNA-bd_sf"/>
</dbReference>